<protein>
    <submittedName>
        <fullName evidence="1">Uncharacterized protein</fullName>
    </submittedName>
</protein>
<dbReference type="RefSeq" id="WP_216687175.1">
    <property type="nucleotide sequence ID" value="NZ_CAUPKR010000006.1"/>
</dbReference>
<reference evidence="1 2" key="1">
    <citation type="journal article" date="2011" name="Int. J. Syst. Evol. Microbiol.">
        <title>Allobacillus halotolerans gen. nov., sp. nov. isolated from shrimp paste.</title>
        <authorList>
            <person name="Sheu S.Y."/>
            <person name="Arun A.B."/>
            <person name="Jiang S.R."/>
            <person name="Young C.C."/>
            <person name="Chen W.M."/>
        </authorList>
    </citation>
    <scope>NUCLEOTIDE SEQUENCE [LARGE SCALE GENOMIC DNA]</scope>
    <source>
        <strain evidence="1 2">LMG 24826</strain>
    </source>
</reference>
<name>A0ABS6GNV1_9BACI</name>
<evidence type="ECO:0000313" key="1">
    <source>
        <dbReference type="EMBL" id="MBU6080794.1"/>
    </source>
</evidence>
<gene>
    <name evidence="1" type="ORF">KQ486_07165</name>
</gene>
<keyword evidence="2" id="KW-1185">Reference proteome</keyword>
<proteinExistence type="predicted"/>
<dbReference type="EMBL" id="JAHLZF010000008">
    <property type="protein sequence ID" value="MBU6080794.1"/>
    <property type="molecule type" value="Genomic_DNA"/>
</dbReference>
<sequence>MDEKSVRFPLWLRDRTLFYWTHHLISIGNYLVLLDKPRVLLDKVRLLLDEIWILMDKITILLDKNAFLMDNNPSYWTKNTFNGQVTILLDNSRNLSYFN</sequence>
<accession>A0ABS6GNV1</accession>
<comment type="caution">
    <text evidence="1">The sequence shown here is derived from an EMBL/GenBank/DDBJ whole genome shotgun (WGS) entry which is preliminary data.</text>
</comment>
<dbReference type="Proteomes" id="UP000812672">
    <property type="component" value="Unassembled WGS sequence"/>
</dbReference>
<organism evidence="1 2">
    <name type="scientific">Allobacillus halotolerans</name>
    <dbReference type="NCBI Taxonomy" id="570278"/>
    <lineage>
        <taxon>Bacteria</taxon>
        <taxon>Bacillati</taxon>
        <taxon>Bacillota</taxon>
        <taxon>Bacilli</taxon>
        <taxon>Bacillales</taxon>
        <taxon>Bacillaceae</taxon>
        <taxon>Allobacillus</taxon>
    </lineage>
</organism>
<evidence type="ECO:0000313" key="2">
    <source>
        <dbReference type="Proteomes" id="UP000812672"/>
    </source>
</evidence>